<accession>A0AC61MQR8</accession>
<gene>
    <name evidence="1" type="ORF">JFY71_08160</name>
</gene>
<name>A0AC61MQR8_9FIRM</name>
<dbReference type="EMBL" id="CP066744">
    <property type="protein sequence ID" value="QQK07289.1"/>
    <property type="molecule type" value="Genomic_DNA"/>
</dbReference>
<keyword evidence="2" id="KW-1185">Reference proteome</keyword>
<sequence>MTKAEECLICKEPLVYFNEGTTMKCYICGKEELSTTKCKNNHFVCNECHGTGVPLIKEICANSNSKNPIEITEEIMNKSFIHMHGPEHHILVGSALLTAYKNSGGDIDLKNSLEEMERRGKQVPGGTCGFWGACGASISLGIFISIITGATPLTNNPWKLSNLATSKALAKVSEIGGPRCCKRNSFIAIETAIDFVEENMGIKMEKESIKCKFKEKNNQCIKNRCPYFN</sequence>
<organism evidence="1 2">
    <name type="scientific">Miniphocaeibacter halophilus</name>
    <dbReference type="NCBI Taxonomy" id="2931922"/>
    <lineage>
        <taxon>Bacteria</taxon>
        <taxon>Bacillati</taxon>
        <taxon>Bacillota</taxon>
        <taxon>Tissierellia</taxon>
        <taxon>Tissierellales</taxon>
        <taxon>Peptoniphilaceae</taxon>
        <taxon>Miniphocaeibacter</taxon>
    </lineage>
</organism>
<evidence type="ECO:0000313" key="1">
    <source>
        <dbReference type="EMBL" id="QQK07289.1"/>
    </source>
</evidence>
<protein>
    <submittedName>
        <fullName evidence="1">SAM-dependent methyltransferase</fullName>
    </submittedName>
</protein>
<keyword evidence="1" id="KW-0489">Methyltransferase</keyword>
<reference evidence="1 2" key="1">
    <citation type="journal article" date="2022" name="Int. J. Syst. Evol. Microbiol.">
        <title>Miniphocaeibacter halophilus sp. nov., an ammonium-tolerant acetate-producing bacterium isolated from a biogas system.</title>
        <authorList>
            <person name="Schnurer A."/>
            <person name="Singh A."/>
            <person name="Bi S."/>
            <person name="Qiao W."/>
            <person name="Westerholm M."/>
        </authorList>
    </citation>
    <scope>NUCLEOTIDE SEQUENCE [LARGE SCALE GENOMIC DNA]</scope>
    <source>
        <strain evidence="1 2">AMB_01</strain>
    </source>
</reference>
<evidence type="ECO:0000313" key="2">
    <source>
        <dbReference type="Proteomes" id="UP000595814"/>
    </source>
</evidence>
<proteinExistence type="predicted"/>
<dbReference type="Proteomes" id="UP000595814">
    <property type="component" value="Chromosome"/>
</dbReference>
<keyword evidence="1" id="KW-0808">Transferase</keyword>